<proteinExistence type="predicted"/>
<name>A0ABQ5RCJ7_9ACTN</name>
<gene>
    <name evidence="1" type="ORF">Pa4123_89890</name>
</gene>
<accession>A0ABQ5RCJ7</accession>
<sequence>MDVERLTGKYTDVTVTCEAIAAQHGHGGAAAALADALIRAVAAIDTAERELAHHGAAIDHATAAVTLNLAAGPGERAPSLNTLGELQSRGPRFDALIAIRAAGIDHLKELVSLWQHLPADNGTPSHP</sequence>
<reference evidence="1" key="1">
    <citation type="submission" date="2022-12" db="EMBL/GenBank/DDBJ databases">
        <title>New Phytohabitans aurantiacus sp. RD004123 nov., an actinomycete isolated from soil.</title>
        <authorList>
            <person name="Triningsih D.W."/>
            <person name="Harunari E."/>
            <person name="Igarashi Y."/>
        </authorList>
    </citation>
    <scope>NUCLEOTIDE SEQUENCE</scope>
    <source>
        <strain evidence="1">RD004123</strain>
    </source>
</reference>
<keyword evidence="2" id="KW-1185">Reference proteome</keyword>
<organism evidence="1 2">
    <name type="scientific">Phytohabitans aurantiacus</name>
    <dbReference type="NCBI Taxonomy" id="3016789"/>
    <lineage>
        <taxon>Bacteria</taxon>
        <taxon>Bacillati</taxon>
        <taxon>Actinomycetota</taxon>
        <taxon>Actinomycetes</taxon>
        <taxon>Micromonosporales</taxon>
        <taxon>Micromonosporaceae</taxon>
    </lineage>
</organism>
<evidence type="ECO:0000313" key="2">
    <source>
        <dbReference type="Proteomes" id="UP001144280"/>
    </source>
</evidence>
<dbReference type="EMBL" id="BSDI01000096">
    <property type="protein sequence ID" value="GLI03710.1"/>
    <property type="molecule type" value="Genomic_DNA"/>
</dbReference>
<comment type="caution">
    <text evidence="1">The sequence shown here is derived from an EMBL/GenBank/DDBJ whole genome shotgun (WGS) entry which is preliminary data.</text>
</comment>
<evidence type="ECO:0000313" key="1">
    <source>
        <dbReference type="EMBL" id="GLI03710.1"/>
    </source>
</evidence>
<dbReference type="Proteomes" id="UP001144280">
    <property type="component" value="Unassembled WGS sequence"/>
</dbReference>
<protein>
    <submittedName>
        <fullName evidence="1">Uncharacterized protein</fullName>
    </submittedName>
</protein>
<dbReference type="RefSeq" id="WP_281906107.1">
    <property type="nucleotide sequence ID" value="NZ_BSDI01000096.1"/>
</dbReference>